<evidence type="ECO:0000313" key="3">
    <source>
        <dbReference type="EMBL" id="KKP87767.1"/>
    </source>
</evidence>
<feature type="signal peptide" evidence="2">
    <location>
        <begin position="1"/>
        <end position="32"/>
    </location>
</feature>
<proteinExistence type="predicted"/>
<reference evidence="3 4" key="1">
    <citation type="journal article" date="2015" name="Nature">
        <title>rRNA introns, odd ribosomes, and small enigmatic genomes across a large radiation of phyla.</title>
        <authorList>
            <person name="Brown C.T."/>
            <person name="Hug L.A."/>
            <person name="Thomas B.C."/>
            <person name="Sharon I."/>
            <person name="Castelle C.J."/>
            <person name="Singh A."/>
            <person name="Wilkins M.J."/>
            <person name="Williams K.H."/>
            <person name="Banfield J.F."/>
        </authorList>
    </citation>
    <scope>NUCLEOTIDE SEQUENCE [LARGE SCALE GENOMIC DNA]</scope>
</reference>
<dbReference type="Proteomes" id="UP000034316">
    <property type="component" value="Unassembled WGS sequence"/>
</dbReference>
<keyword evidence="2" id="KW-0732">Signal</keyword>
<gene>
    <name evidence="3" type="ORF">UR93_C0032G0003</name>
</gene>
<evidence type="ECO:0000256" key="1">
    <source>
        <dbReference type="SAM" id="MobiDB-lite"/>
    </source>
</evidence>
<evidence type="ECO:0000256" key="2">
    <source>
        <dbReference type="SAM" id="SignalP"/>
    </source>
</evidence>
<feature type="chain" id="PRO_5002532306" evidence="2">
    <location>
        <begin position="33"/>
        <end position="1035"/>
    </location>
</feature>
<protein>
    <submittedName>
        <fullName evidence="3">Uncharacterized protein</fullName>
    </submittedName>
</protein>
<dbReference type="InterPro" id="IPR013783">
    <property type="entry name" value="Ig-like_fold"/>
</dbReference>
<dbReference type="STRING" id="1618333.UR93_C0032G0003"/>
<feature type="region of interest" description="Disordered" evidence="1">
    <location>
        <begin position="37"/>
        <end position="67"/>
    </location>
</feature>
<name>A0A0G0G7S7_9BACT</name>
<organism evidence="3 4">
    <name type="scientific">Berkelbacteria bacterium GW2011_GWA2_35_9</name>
    <dbReference type="NCBI Taxonomy" id="1618333"/>
    <lineage>
        <taxon>Bacteria</taxon>
        <taxon>Candidatus Berkelbacteria</taxon>
    </lineage>
</organism>
<accession>A0A0G0G7S7</accession>
<sequence length="1035" mass="113629">MKKGGLKLALVLALAGAGLLLFQFSSASSAQAAWNKPSTWFKPKPTNTSAPASKPATGVNVRSSTTPNNCLINTNSSNATQISNINRSSAQTFQVADSQGNQVSTDSTTWTVVETGGQTYTQTQGKTFTVTFSVPTTESTRVVESQNPRSTCMVSFSDTIGNDISLKVKVRDASTNTLLPDATVRMSVLVSPQTYGELTSVNINGDYVFTSPLDDGTGSHNLNERIDYYLTVKKSNYVSYDGWNDRFWLKKGVNEKEIKLTPYSPSSITLKTTTAQTDDPANAAEVTDYENGATVYVYALPTKSTQLKQVRFYLDDDNNNYADDDTEITDTAGPNFGAFYPNLAVGDHTIKAYPYNTKDQKGATVVKKIRINPPQPTNIAPTVSIESLYVGGARKDISQPVKLNSGDSVDFSIRSSDTDGNLQKVELYQASQAARNYTASFASKSISGNSSVDTFNHAFADVGNFVVKAVARDSEGLSADSQEIQINVEQKPNVLIEVDVQLTNQNGVPLGGGHEVKLECPGIKDYQFGKTSASGVVEFAVSLEENDTQSCTVTVNPKSGYQTASKAVTISANATNQNIQIPITINQTTADAKLKFYFIDQQSKPVKSLDVTISDAIGIVAITHVDDNGEAYVHGLKVGKEYTVKPIEYRDDSFFVESGSFLVQKLTIPGDYMGKTYSDSFKLTLKKIPGTTTDIYGAYVKVKTSSGASVWLNDITISNRSMSMKTIVDSLYWTPILYDPQKTVAWGAGTAVTYSYMSPASVQYSNTVSKTVTYNPEHIADVILDLTADDFCATELVPTYQSGAVQLPVKVCAAHNQNALGYFVTAKKHFLPKSDLSGWEYNQIEKFKEYSPADHLIELSRKVKLNWDRDKRGALANYILIDDLDSPWTLYTDNVDTAYYKVDVNLLTAWSDKISSDDRVPLVDITDADLRKLAETVQSCSYFSKQSRFLTTGFTPLDCEVQSRKADFGGNNLKLYDTLRLFKMPELTIKTSNIYSVLYSDYWEYQNEFNSMLSSITNTEHKTAVDGFIKHIKAP</sequence>
<dbReference type="EMBL" id="LBRB01000032">
    <property type="protein sequence ID" value="KKP87767.1"/>
    <property type="molecule type" value="Genomic_DNA"/>
</dbReference>
<evidence type="ECO:0000313" key="4">
    <source>
        <dbReference type="Proteomes" id="UP000034316"/>
    </source>
</evidence>
<dbReference type="Gene3D" id="2.60.40.10">
    <property type="entry name" value="Immunoglobulins"/>
    <property type="match status" value="1"/>
</dbReference>
<dbReference type="AlphaFoldDB" id="A0A0G0G7S7"/>
<comment type="caution">
    <text evidence="3">The sequence shown here is derived from an EMBL/GenBank/DDBJ whole genome shotgun (WGS) entry which is preliminary data.</text>
</comment>